<organism evidence="8 9">
    <name type="scientific">Nitrolancea hollandica Lb</name>
    <dbReference type="NCBI Taxonomy" id="1129897"/>
    <lineage>
        <taxon>Bacteria</taxon>
        <taxon>Pseudomonadati</taxon>
        <taxon>Thermomicrobiota</taxon>
        <taxon>Thermomicrobia</taxon>
        <taxon>Sphaerobacterales</taxon>
        <taxon>Sphaerobacterineae</taxon>
        <taxon>Sphaerobacteraceae</taxon>
        <taxon>Nitrolancea</taxon>
    </lineage>
</organism>
<keyword evidence="4 6" id="KW-1133">Transmembrane helix</keyword>
<evidence type="ECO:0000256" key="6">
    <source>
        <dbReference type="SAM" id="Phobius"/>
    </source>
</evidence>
<accession>I4EN35</accession>
<dbReference type="OrthoDB" id="9761531at2"/>
<feature type="transmembrane region" description="Helical" evidence="6">
    <location>
        <begin position="437"/>
        <end position="457"/>
    </location>
</feature>
<evidence type="ECO:0000313" key="9">
    <source>
        <dbReference type="Proteomes" id="UP000004221"/>
    </source>
</evidence>
<evidence type="ECO:0000256" key="5">
    <source>
        <dbReference type="ARBA" id="ARBA00023136"/>
    </source>
</evidence>
<dbReference type="PANTHER" id="PTHR30619">
    <property type="entry name" value="DNA INTERNALIZATION/COMPETENCE PROTEIN COMEC/REC2"/>
    <property type="match status" value="1"/>
</dbReference>
<dbReference type="InterPro" id="IPR004477">
    <property type="entry name" value="ComEC_N"/>
</dbReference>
<dbReference type="Pfam" id="PF03772">
    <property type="entry name" value="Competence"/>
    <property type="match status" value="1"/>
</dbReference>
<dbReference type="EMBL" id="CAGS01000701">
    <property type="protein sequence ID" value="CCF86098.1"/>
    <property type="molecule type" value="Genomic_DNA"/>
</dbReference>
<name>I4EN35_9BACT</name>
<dbReference type="RefSeq" id="WP_008481716.1">
    <property type="nucleotide sequence ID" value="NZ_CAGS01000701.1"/>
</dbReference>
<keyword evidence="2" id="KW-1003">Cell membrane</keyword>
<evidence type="ECO:0000256" key="3">
    <source>
        <dbReference type="ARBA" id="ARBA00022692"/>
    </source>
</evidence>
<feature type="transmembrane region" description="Helical" evidence="6">
    <location>
        <begin position="256"/>
        <end position="277"/>
    </location>
</feature>
<comment type="caution">
    <text evidence="8">The sequence shown here is derived from an EMBL/GenBank/DDBJ whole genome shotgun (WGS) entry which is preliminary data.</text>
</comment>
<protein>
    <submittedName>
        <fullName evidence="8">ComEC/Rec2-related protein</fullName>
    </submittedName>
</protein>
<evidence type="ECO:0000256" key="4">
    <source>
        <dbReference type="ARBA" id="ARBA00022989"/>
    </source>
</evidence>
<comment type="subcellular location">
    <subcellularLocation>
        <location evidence="1">Cell membrane</location>
        <topology evidence="1">Multi-pass membrane protein</topology>
    </subcellularLocation>
</comment>
<reference evidence="8 9" key="1">
    <citation type="journal article" date="2012" name="ISME J.">
        <title>Nitrification expanded: discovery, physiology and genomics of a nitrite-oxidizing bacterium from the phylum Chloroflexi.</title>
        <authorList>
            <person name="Sorokin D.Y."/>
            <person name="Lucker S."/>
            <person name="Vejmelkova D."/>
            <person name="Kostrikina N.A."/>
            <person name="Kleerebezem R."/>
            <person name="Rijpstra W.I."/>
            <person name="Damste J.S."/>
            <person name="Le Paslier D."/>
            <person name="Muyzer G."/>
            <person name="Wagner M."/>
            <person name="van Loosdrecht M.C."/>
            <person name="Daims H."/>
        </authorList>
    </citation>
    <scope>NUCLEOTIDE SEQUENCE [LARGE SCALE GENOMIC DNA]</scope>
    <source>
        <strain evidence="9">none</strain>
    </source>
</reference>
<feature type="transmembrane region" description="Helical" evidence="6">
    <location>
        <begin position="47"/>
        <end position="65"/>
    </location>
</feature>
<keyword evidence="3 6" id="KW-0812">Transmembrane</keyword>
<feature type="domain" description="ComEC/Rec2-related protein" evidence="7">
    <location>
        <begin position="202"/>
        <end position="459"/>
    </location>
</feature>
<evidence type="ECO:0000259" key="7">
    <source>
        <dbReference type="Pfam" id="PF03772"/>
    </source>
</evidence>
<keyword evidence="9" id="KW-1185">Reference proteome</keyword>
<dbReference type="Proteomes" id="UP000004221">
    <property type="component" value="Unassembled WGS sequence"/>
</dbReference>
<gene>
    <name evidence="8" type="ORF">NITHO_730003</name>
</gene>
<sequence>MTGIGLGAALLLGFLLRDSHAGWAAVPLVLASVAAGLMLLPDRRDRIAVIVAAGLLTFGAWWAGFGASVPDLPPELAQAKRFTGVVLDSPRRYPSGNYARLAVRDPSPAILTARFPTFPEVKQGAVVRAYGSASPRDRDPGLGEPRYLTSNGAVGDLWATWLTVEGSEATTAQRVRNTITDSFAGRIRRAIPEPAGTLATGLLLGNDDAMTRATRDAFRSAGLSHITAVSGWNIAVVAGLFAAIGTGGLIDRRLQLIAAIAGVWAFTYLVGAPPSALRAAVMGTIYLLAHLRGRPKDTLTALVWATALLIVITPPIRFDPGFQLSVAATLALTAAVPYLESRRWLVLAGIPLAAEIAVAPLLWHHFGTYSLISPLANVLAAPLVAPAMAGAALVVAASFIHPFLAAMVGLVAWVPGRLIIAITELAAGIPWASGKTMALGTNGVIIAYALLLGLYLWMELRYRPVRL</sequence>
<dbReference type="InterPro" id="IPR052159">
    <property type="entry name" value="Competence_DNA_uptake"/>
</dbReference>
<evidence type="ECO:0000256" key="1">
    <source>
        <dbReference type="ARBA" id="ARBA00004651"/>
    </source>
</evidence>
<dbReference type="NCBIfam" id="TIGR00360">
    <property type="entry name" value="ComEC_N-term"/>
    <property type="match status" value="1"/>
</dbReference>
<dbReference type="GO" id="GO:0005886">
    <property type="term" value="C:plasma membrane"/>
    <property type="evidence" value="ECO:0007669"/>
    <property type="project" value="UniProtKB-SubCell"/>
</dbReference>
<feature type="transmembrane region" description="Helical" evidence="6">
    <location>
        <begin position="298"/>
        <end position="316"/>
    </location>
</feature>
<feature type="transmembrane region" description="Helical" evidence="6">
    <location>
        <begin position="229"/>
        <end position="250"/>
    </location>
</feature>
<dbReference type="AlphaFoldDB" id="I4EN35"/>
<keyword evidence="5 6" id="KW-0472">Membrane</keyword>
<evidence type="ECO:0000256" key="2">
    <source>
        <dbReference type="ARBA" id="ARBA00022475"/>
    </source>
</evidence>
<evidence type="ECO:0000313" key="8">
    <source>
        <dbReference type="EMBL" id="CCF86098.1"/>
    </source>
</evidence>
<feature type="transmembrane region" description="Helical" evidence="6">
    <location>
        <begin position="344"/>
        <end position="363"/>
    </location>
</feature>
<feature type="transmembrane region" description="Helical" evidence="6">
    <location>
        <begin position="403"/>
        <end position="431"/>
    </location>
</feature>
<feature type="transmembrane region" description="Helical" evidence="6">
    <location>
        <begin position="375"/>
        <end position="396"/>
    </location>
</feature>
<proteinExistence type="predicted"/>
<dbReference type="PANTHER" id="PTHR30619:SF7">
    <property type="entry name" value="BETA-LACTAMASE DOMAIN PROTEIN"/>
    <property type="match status" value="1"/>
</dbReference>